<dbReference type="GO" id="GO:0016846">
    <property type="term" value="F:carbon-sulfur lyase activity"/>
    <property type="evidence" value="ECO:0007669"/>
    <property type="project" value="InterPro"/>
</dbReference>
<dbReference type="VEuPathDB" id="FungiDB:EYZ11_008508"/>
<evidence type="ECO:0000259" key="4">
    <source>
        <dbReference type="PROSITE" id="PS51891"/>
    </source>
</evidence>
<dbReference type="AlphaFoldDB" id="A0A4S3JA89"/>
<evidence type="ECO:0000313" key="6">
    <source>
        <dbReference type="Proteomes" id="UP000308092"/>
    </source>
</evidence>
<organism evidence="5 6">
    <name type="scientific">Aspergillus tanneri</name>
    <dbReference type="NCBI Taxonomy" id="1220188"/>
    <lineage>
        <taxon>Eukaryota</taxon>
        <taxon>Fungi</taxon>
        <taxon>Dikarya</taxon>
        <taxon>Ascomycota</taxon>
        <taxon>Pezizomycotina</taxon>
        <taxon>Eurotiomycetes</taxon>
        <taxon>Eurotiomycetidae</taxon>
        <taxon>Eurotiales</taxon>
        <taxon>Aspergillaceae</taxon>
        <taxon>Aspergillus</taxon>
        <taxon>Aspergillus subgen. Circumdati</taxon>
    </lineage>
</organism>
<dbReference type="PANTHER" id="PTHR28620">
    <property type="entry name" value="CENTROMERE PROTEIN V"/>
    <property type="match status" value="1"/>
</dbReference>
<dbReference type="STRING" id="1220188.A0A4S3JA89"/>
<dbReference type="Proteomes" id="UP000308092">
    <property type="component" value="Unassembled WGS sequence"/>
</dbReference>
<gene>
    <name evidence="5" type="ORF">EYZ11_008508</name>
</gene>
<proteinExistence type="inferred from homology"/>
<dbReference type="InterPro" id="IPR052355">
    <property type="entry name" value="CENP-V-like"/>
</dbReference>
<dbReference type="InterPro" id="IPR006913">
    <property type="entry name" value="CENP-V/GFA"/>
</dbReference>
<dbReference type="GO" id="GO:0046872">
    <property type="term" value="F:metal ion binding"/>
    <property type="evidence" value="ECO:0007669"/>
    <property type="project" value="UniProtKB-KW"/>
</dbReference>
<evidence type="ECO:0000256" key="1">
    <source>
        <dbReference type="ARBA" id="ARBA00005495"/>
    </source>
</evidence>
<keyword evidence="2" id="KW-0479">Metal-binding</keyword>
<feature type="domain" description="CENP-V/GFA" evidence="4">
    <location>
        <begin position="7"/>
        <end position="122"/>
    </location>
</feature>
<keyword evidence="6" id="KW-1185">Reference proteome</keyword>
<evidence type="ECO:0000256" key="2">
    <source>
        <dbReference type="ARBA" id="ARBA00022723"/>
    </source>
</evidence>
<sequence>MSDQKSYQGSCHCGQVKYSVSLSPPLEQQDVIQCNCTYSSIYSPITELAKLISSDRLDLQQKREYRFASKNYPHYFCTTCGTSLYAKGSAPDGGELVAVNVRTINDVDIKALKFKEIDGRKV</sequence>
<name>A0A4S3JA89_9EURO</name>
<comment type="similarity">
    <text evidence="1">Belongs to the Gfa family.</text>
</comment>
<dbReference type="EMBL" id="SOSA01000365">
    <property type="protein sequence ID" value="THC92009.1"/>
    <property type="molecule type" value="Genomic_DNA"/>
</dbReference>
<accession>A0A4S3JA89</accession>
<keyword evidence="3" id="KW-0862">Zinc</keyword>
<reference evidence="5 6" key="1">
    <citation type="submission" date="2019-03" db="EMBL/GenBank/DDBJ databases">
        <title>The genome sequence of a newly discovered highly antifungal drug resistant Aspergillus species, Aspergillus tanneri NIH 1004.</title>
        <authorList>
            <person name="Mounaud S."/>
            <person name="Singh I."/>
            <person name="Joardar V."/>
            <person name="Pakala S."/>
            <person name="Pakala S."/>
            <person name="Venepally P."/>
            <person name="Hoover J."/>
            <person name="Nierman W."/>
            <person name="Chung J."/>
            <person name="Losada L."/>
        </authorList>
    </citation>
    <scope>NUCLEOTIDE SEQUENCE [LARGE SCALE GENOMIC DNA]</scope>
    <source>
        <strain evidence="5 6">NIH1004</strain>
    </source>
</reference>
<dbReference type="Gene3D" id="2.170.150.70">
    <property type="match status" value="1"/>
</dbReference>
<dbReference type="PROSITE" id="PS51891">
    <property type="entry name" value="CENP_V_GFA"/>
    <property type="match status" value="1"/>
</dbReference>
<evidence type="ECO:0000313" key="5">
    <source>
        <dbReference type="EMBL" id="THC92009.1"/>
    </source>
</evidence>
<protein>
    <recommendedName>
        <fullName evidence="4">CENP-V/GFA domain-containing protein</fullName>
    </recommendedName>
</protein>
<dbReference type="Pfam" id="PF04828">
    <property type="entry name" value="GFA"/>
    <property type="match status" value="1"/>
</dbReference>
<comment type="caution">
    <text evidence="5">The sequence shown here is derived from an EMBL/GenBank/DDBJ whole genome shotgun (WGS) entry which is preliminary data.</text>
</comment>
<dbReference type="PANTHER" id="PTHR28620:SF1">
    <property type="entry name" value="CENP-V_GFA DOMAIN-CONTAINING PROTEIN"/>
    <property type="match status" value="1"/>
</dbReference>
<evidence type="ECO:0000256" key="3">
    <source>
        <dbReference type="ARBA" id="ARBA00022833"/>
    </source>
</evidence>
<dbReference type="InterPro" id="IPR011057">
    <property type="entry name" value="Mss4-like_sf"/>
</dbReference>
<dbReference type="SUPFAM" id="SSF51316">
    <property type="entry name" value="Mss4-like"/>
    <property type="match status" value="1"/>
</dbReference>